<evidence type="ECO:0000313" key="1">
    <source>
        <dbReference type="EMBL" id="ODC04936.1"/>
    </source>
</evidence>
<gene>
    <name evidence="1" type="ORF">BFW38_16745</name>
</gene>
<dbReference type="Proteomes" id="UP000094291">
    <property type="component" value="Unassembled WGS sequence"/>
</dbReference>
<reference evidence="1 2" key="1">
    <citation type="submission" date="2016-08" db="EMBL/GenBank/DDBJ databases">
        <authorList>
            <person name="Seilhamer J.J."/>
        </authorList>
    </citation>
    <scope>NUCLEOTIDE SEQUENCE [LARGE SCALE GENOMIC DNA]</scope>
    <source>
        <strain evidence="1 2">PH27A</strain>
    </source>
</reference>
<dbReference type="OrthoDB" id="6120917at2"/>
<dbReference type="NCBIfam" id="NF046101">
    <property type="entry name" value="PA3496_fam"/>
    <property type="match status" value="1"/>
</dbReference>
<evidence type="ECO:0000313" key="2">
    <source>
        <dbReference type="Proteomes" id="UP000094291"/>
    </source>
</evidence>
<comment type="caution">
    <text evidence="1">The sequence shown here is derived from an EMBL/GenBank/DDBJ whole genome shotgun (WGS) entry which is preliminary data.</text>
</comment>
<dbReference type="InterPro" id="IPR058059">
    <property type="entry name" value="PA3496-like"/>
</dbReference>
<protein>
    <submittedName>
        <fullName evidence="1">Uncharacterized protein</fullName>
    </submittedName>
</protein>
<sequence>MSDMQMLDNVKAEILDIFMDITLHEREQTQRHQAQRSLSARRHIERRKEMKALEAAIEDGWDGH</sequence>
<accession>A0A1E2VDN8</accession>
<keyword evidence="2" id="KW-1185">Reference proteome</keyword>
<name>A0A1E2VDN8_9GAMM</name>
<proteinExistence type="predicted"/>
<dbReference type="EMBL" id="MDTQ01000001">
    <property type="protein sequence ID" value="ODC04936.1"/>
    <property type="molecule type" value="Genomic_DNA"/>
</dbReference>
<dbReference type="AlphaFoldDB" id="A0A1E2VDN8"/>
<organism evidence="1 2">
    <name type="scientific">Terasakiispira papahanaumokuakeensis</name>
    <dbReference type="NCBI Taxonomy" id="197479"/>
    <lineage>
        <taxon>Bacteria</taxon>
        <taxon>Pseudomonadati</taxon>
        <taxon>Pseudomonadota</taxon>
        <taxon>Gammaproteobacteria</taxon>
        <taxon>Oceanospirillales</taxon>
        <taxon>Terasakiispira</taxon>
    </lineage>
</organism>
<dbReference type="RefSeq" id="WP_068999932.1">
    <property type="nucleotide sequence ID" value="NZ_MDTQ01000001.1"/>
</dbReference>